<proteinExistence type="predicted"/>
<name>A0A508WZ53_9HYPH</name>
<protein>
    <submittedName>
        <fullName evidence="1">Uncharacterized protein</fullName>
    </submittedName>
</protein>
<reference evidence="1" key="1">
    <citation type="submission" date="2019-06" db="EMBL/GenBank/DDBJ databases">
        <authorList>
            <person name="Le Quere A."/>
            <person name="Colella S."/>
        </authorList>
    </citation>
    <scope>NUCLEOTIDE SEQUENCE</scope>
    <source>
        <strain evidence="1">EmedicaeMD41</strain>
    </source>
</reference>
<gene>
    <name evidence="1" type="ORF">EMEDMD4_440083</name>
</gene>
<sequence length="73" mass="8098">MLDLPAVGCFPFRKRSKWETGCWQLLGSGRRVPDMVLSIDRMGIVTAVDLRGGRHAHKRLLPLGICAARLLPS</sequence>
<dbReference type="Proteomes" id="UP000507954">
    <property type="component" value="Unassembled WGS sequence"/>
</dbReference>
<dbReference type="EMBL" id="CABFNB010000111">
    <property type="protein sequence ID" value="VTZ62769.1"/>
    <property type="molecule type" value="Genomic_DNA"/>
</dbReference>
<dbReference type="AlphaFoldDB" id="A0A508WZ53"/>
<evidence type="ECO:0000313" key="1">
    <source>
        <dbReference type="EMBL" id="VTZ62769.1"/>
    </source>
</evidence>
<organism evidence="1">
    <name type="scientific">Sinorhizobium medicae</name>
    <dbReference type="NCBI Taxonomy" id="110321"/>
    <lineage>
        <taxon>Bacteria</taxon>
        <taxon>Pseudomonadati</taxon>
        <taxon>Pseudomonadota</taxon>
        <taxon>Alphaproteobacteria</taxon>
        <taxon>Hyphomicrobiales</taxon>
        <taxon>Rhizobiaceae</taxon>
        <taxon>Sinorhizobium/Ensifer group</taxon>
        <taxon>Sinorhizobium</taxon>
    </lineage>
</organism>
<accession>A0A508WZ53</accession>